<name>A0A4R5B9D2_9ACTN</name>
<evidence type="ECO:0008006" key="3">
    <source>
        <dbReference type="Google" id="ProtNLM"/>
    </source>
</evidence>
<evidence type="ECO:0000313" key="1">
    <source>
        <dbReference type="EMBL" id="TDD82631.1"/>
    </source>
</evidence>
<sequence length="271" mass="29861">MPASLDELVAVEVSAADGVPRRLDVGERLVFGRGPGVDLPLGEDRFTSRRVGEVAVLADGVRIVNLSRKQALLVQAGPGEPVRLPALVQGSHDGGHLLRAGSALVGSARMLEQRLAVHVVVPPVAPGEIEPPPYGISTEARVRMNLETREFMVALLLCRPWLERPDRIGRLPSQPELGRLALETANAHHLLRRIDADAESRERFHRKIHDHVKTLRGKLARHGLVPAEEVVGHSAIVSALLHFDVIGPRHLALLQDEHWLSVQENKWWNCM</sequence>
<gene>
    <name evidence="1" type="ORF">E1298_22455</name>
</gene>
<dbReference type="AlphaFoldDB" id="A0A4R5B9D2"/>
<dbReference type="OrthoDB" id="3689760at2"/>
<reference evidence="1 2" key="1">
    <citation type="submission" date="2019-03" db="EMBL/GenBank/DDBJ databases">
        <title>Draft genome sequences of novel Actinobacteria.</title>
        <authorList>
            <person name="Sahin N."/>
            <person name="Ay H."/>
            <person name="Saygin H."/>
        </authorList>
    </citation>
    <scope>NUCLEOTIDE SEQUENCE [LARGE SCALE GENOMIC DNA]</scope>
    <source>
        <strain evidence="1 2">H3C3</strain>
    </source>
</reference>
<proteinExistence type="predicted"/>
<evidence type="ECO:0000313" key="2">
    <source>
        <dbReference type="Proteomes" id="UP000294513"/>
    </source>
</evidence>
<dbReference type="Proteomes" id="UP000294513">
    <property type="component" value="Unassembled WGS sequence"/>
</dbReference>
<dbReference type="EMBL" id="SMKU01000122">
    <property type="protein sequence ID" value="TDD82631.1"/>
    <property type="molecule type" value="Genomic_DNA"/>
</dbReference>
<protein>
    <recommendedName>
        <fullName evidence="3">FHA domain-containing protein</fullName>
    </recommendedName>
</protein>
<keyword evidence="2" id="KW-1185">Reference proteome</keyword>
<accession>A0A4R5B9D2</accession>
<organism evidence="1 2">
    <name type="scientific">Actinomadura rubrisoli</name>
    <dbReference type="NCBI Taxonomy" id="2530368"/>
    <lineage>
        <taxon>Bacteria</taxon>
        <taxon>Bacillati</taxon>
        <taxon>Actinomycetota</taxon>
        <taxon>Actinomycetes</taxon>
        <taxon>Streptosporangiales</taxon>
        <taxon>Thermomonosporaceae</taxon>
        <taxon>Actinomadura</taxon>
    </lineage>
</organism>
<comment type="caution">
    <text evidence="1">The sequence shown here is derived from an EMBL/GenBank/DDBJ whole genome shotgun (WGS) entry which is preliminary data.</text>
</comment>